<protein>
    <recommendedName>
        <fullName evidence="7">Large ribosomal subunit protein uL30m</fullName>
    </recommendedName>
    <alternativeName>
        <fullName evidence="8">39S ribosomal protein L30, mitochondrial</fullName>
    </alternativeName>
</protein>
<evidence type="ECO:0000313" key="11">
    <source>
        <dbReference type="EMBL" id="SVE70101.1"/>
    </source>
</evidence>
<evidence type="ECO:0000256" key="6">
    <source>
        <dbReference type="ARBA" id="ARBA00023274"/>
    </source>
</evidence>
<dbReference type="FunFam" id="3.30.1390.20:FF:000005">
    <property type="entry name" value="39S ribosomal protein L30, mitochondrial"/>
    <property type="match status" value="1"/>
</dbReference>
<proteinExistence type="evidence at transcript level"/>
<dbReference type="SUPFAM" id="SSF55129">
    <property type="entry name" value="Ribosomal protein L30p/L7e"/>
    <property type="match status" value="1"/>
</dbReference>
<evidence type="ECO:0000256" key="2">
    <source>
        <dbReference type="ARBA" id="ARBA00007594"/>
    </source>
</evidence>
<feature type="compositionally biased region" description="Basic residues" evidence="9">
    <location>
        <begin position="202"/>
        <end position="217"/>
    </location>
</feature>
<organism evidence="11">
    <name type="scientific">Eubosmina coregoni</name>
    <dbReference type="NCBI Taxonomy" id="186181"/>
    <lineage>
        <taxon>Eukaryota</taxon>
        <taxon>Metazoa</taxon>
        <taxon>Ecdysozoa</taxon>
        <taxon>Arthropoda</taxon>
        <taxon>Crustacea</taxon>
        <taxon>Branchiopoda</taxon>
        <taxon>Diplostraca</taxon>
        <taxon>Cladocera</taxon>
        <taxon>Anomopoda</taxon>
        <taxon>Bosminidae</taxon>
        <taxon>Eubosmina</taxon>
    </lineage>
</organism>
<dbReference type="Gene3D" id="3.30.1390.20">
    <property type="entry name" value="Ribosomal protein L30, ferredoxin-like fold domain"/>
    <property type="match status" value="1"/>
</dbReference>
<evidence type="ECO:0000256" key="1">
    <source>
        <dbReference type="ARBA" id="ARBA00004173"/>
    </source>
</evidence>
<reference evidence="11" key="1">
    <citation type="submission" date="2018-08" db="EMBL/GenBank/DDBJ databases">
        <authorList>
            <person name="Cornetti L."/>
        </authorList>
    </citation>
    <scope>NUCLEOTIDE SEQUENCE</scope>
    <source>
        <strain evidence="11">FI-BAL1-1</strain>
    </source>
</reference>
<feature type="domain" description="Large ribosomal subunit protein uL30-like ferredoxin-like fold" evidence="10">
    <location>
        <begin position="94"/>
        <end position="143"/>
    </location>
</feature>
<dbReference type="Pfam" id="PF00327">
    <property type="entry name" value="Ribosomal_L30"/>
    <property type="match status" value="1"/>
</dbReference>
<dbReference type="CDD" id="cd00355">
    <property type="entry name" value="Ribosomal_L30_like"/>
    <property type="match status" value="1"/>
</dbReference>
<keyword evidence="3" id="KW-0809">Transit peptide</keyword>
<keyword evidence="6" id="KW-0687">Ribonucleoprotein</keyword>
<dbReference type="InterPro" id="IPR005996">
    <property type="entry name" value="Ribosomal_uL30_bac-type"/>
</dbReference>
<dbReference type="GO" id="GO:0006412">
    <property type="term" value="P:translation"/>
    <property type="evidence" value="ECO:0007669"/>
    <property type="project" value="InterPro"/>
</dbReference>
<evidence type="ECO:0000256" key="7">
    <source>
        <dbReference type="ARBA" id="ARBA00035281"/>
    </source>
</evidence>
<evidence type="ECO:0000256" key="4">
    <source>
        <dbReference type="ARBA" id="ARBA00022980"/>
    </source>
</evidence>
<sequence length="225" mass="25438">MLKLRSTASSLLKQYRFISSVVTTTSSEASTAEGKKDESSSDVLVKKQWAGSKRKNQRGVTEDGLGQAYIGFNYYPRFPGQEDPPYEPSKVFMVQRIRSLLGKPYYEKDIFKSLGLDGKSSKLAIVANTPSNCAKLWKVKHLIRVTPISLPQDLPEDGDLSGARLQENGELRFIPKLKNATSTSTYISFRINRKFFSSNTLRHHERTRPRCRPHHHPLSPPVDKS</sequence>
<comment type="subcellular location">
    <subcellularLocation>
        <location evidence="1">Mitochondrion</location>
    </subcellularLocation>
</comment>
<dbReference type="GO" id="GO:0015934">
    <property type="term" value="C:large ribosomal subunit"/>
    <property type="evidence" value="ECO:0007669"/>
    <property type="project" value="InterPro"/>
</dbReference>
<dbReference type="GO" id="GO:0003735">
    <property type="term" value="F:structural constituent of ribosome"/>
    <property type="evidence" value="ECO:0007669"/>
    <property type="project" value="InterPro"/>
</dbReference>
<dbReference type="InterPro" id="IPR036919">
    <property type="entry name" value="Ribo_uL30_ferredoxin-like_sf"/>
</dbReference>
<evidence type="ECO:0000256" key="8">
    <source>
        <dbReference type="ARBA" id="ARBA00035356"/>
    </source>
</evidence>
<dbReference type="PANTHER" id="PTHR15892">
    <property type="entry name" value="MITOCHONDRIAL RIBOSOMAL PROTEIN L30"/>
    <property type="match status" value="1"/>
</dbReference>
<dbReference type="InterPro" id="IPR016082">
    <property type="entry name" value="Ribosomal_uL30_ferredoxin-like"/>
</dbReference>
<keyword evidence="5" id="KW-0496">Mitochondrion</keyword>
<gene>
    <name evidence="11" type="primary">EOG090X0EYV</name>
</gene>
<accession>A0A4Y7LN69</accession>
<evidence type="ECO:0000256" key="3">
    <source>
        <dbReference type="ARBA" id="ARBA00022946"/>
    </source>
</evidence>
<dbReference type="PANTHER" id="PTHR15892:SF2">
    <property type="entry name" value="LARGE RIBOSOMAL SUBUNIT PROTEIN UL30M"/>
    <property type="match status" value="1"/>
</dbReference>
<name>A0A4Y7LN69_9CRUS</name>
<dbReference type="EMBL" id="LR000482">
    <property type="protein sequence ID" value="SVE70101.1"/>
    <property type="molecule type" value="mRNA"/>
</dbReference>
<feature type="region of interest" description="Disordered" evidence="9">
    <location>
        <begin position="202"/>
        <end position="225"/>
    </location>
</feature>
<dbReference type="AlphaFoldDB" id="A0A4Y7LN69"/>
<evidence type="ECO:0000259" key="10">
    <source>
        <dbReference type="Pfam" id="PF00327"/>
    </source>
</evidence>
<evidence type="ECO:0000256" key="9">
    <source>
        <dbReference type="SAM" id="MobiDB-lite"/>
    </source>
</evidence>
<dbReference type="GO" id="GO:0005743">
    <property type="term" value="C:mitochondrial inner membrane"/>
    <property type="evidence" value="ECO:0007669"/>
    <property type="project" value="UniProtKB-ARBA"/>
</dbReference>
<keyword evidence="4" id="KW-0689">Ribosomal protein</keyword>
<evidence type="ECO:0000256" key="5">
    <source>
        <dbReference type="ARBA" id="ARBA00023128"/>
    </source>
</evidence>
<comment type="similarity">
    <text evidence="2">Belongs to the universal ribosomal protein uL30 family.</text>
</comment>